<feature type="compositionally biased region" description="Basic and acidic residues" evidence="1">
    <location>
        <begin position="108"/>
        <end position="125"/>
    </location>
</feature>
<organism evidence="2 3">
    <name type="scientific">Ephemerocybe angulata</name>
    <dbReference type="NCBI Taxonomy" id="980116"/>
    <lineage>
        <taxon>Eukaryota</taxon>
        <taxon>Fungi</taxon>
        <taxon>Dikarya</taxon>
        <taxon>Basidiomycota</taxon>
        <taxon>Agaricomycotina</taxon>
        <taxon>Agaricomycetes</taxon>
        <taxon>Agaricomycetidae</taxon>
        <taxon>Agaricales</taxon>
        <taxon>Agaricineae</taxon>
        <taxon>Psathyrellaceae</taxon>
        <taxon>Ephemerocybe</taxon>
    </lineage>
</organism>
<feature type="compositionally biased region" description="Polar residues" evidence="1">
    <location>
        <begin position="94"/>
        <end position="107"/>
    </location>
</feature>
<dbReference type="AlphaFoldDB" id="A0A8H6I0T6"/>
<accession>A0A8H6I0T6</accession>
<evidence type="ECO:0000313" key="3">
    <source>
        <dbReference type="Proteomes" id="UP000521943"/>
    </source>
</evidence>
<proteinExistence type="predicted"/>
<gene>
    <name evidence="2" type="ORF">DFP72DRAFT_847472</name>
</gene>
<name>A0A8H6I0T6_9AGAR</name>
<protein>
    <recommendedName>
        <fullName evidence="4">NACHT domain-containing protein</fullName>
    </recommendedName>
</protein>
<reference evidence="2 3" key="1">
    <citation type="submission" date="2020-07" db="EMBL/GenBank/DDBJ databases">
        <title>Comparative genomics of pyrophilous fungi reveals a link between fire events and developmental genes.</title>
        <authorList>
            <consortium name="DOE Joint Genome Institute"/>
            <person name="Steindorff A.S."/>
            <person name="Carver A."/>
            <person name="Calhoun S."/>
            <person name="Stillman K."/>
            <person name="Liu H."/>
            <person name="Lipzen A."/>
            <person name="Pangilinan J."/>
            <person name="Labutti K."/>
            <person name="Bruns T.D."/>
            <person name="Grigoriev I.V."/>
        </authorList>
    </citation>
    <scope>NUCLEOTIDE SEQUENCE [LARGE SCALE GENOMIC DNA]</scope>
    <source>
        <strain evidence="2 3">CBS 144469</strain>
    </source>
</reference>
<dbReference type="Proteomes" id="UP000521943">
    <property type="component" value="Unassembled WGS sequence"/>
</dbReference>
<comment type="caution">
    <text evidence="2">The sequence shown here is derived from an EMBL/GenBank/DDBJ whole genome shotgun (WGS) entry which is preliminary data.</text>
</comment>
<dbReference type="EMBL" id="JACGCI010000030">
    <property type="protein sequence ID" value="KAF6755296.1"/>
    <property type="molecule type" value="Genomic_DNA"/>
</dbReference>
<sequence>MTSWADQLELELELQLSFEPGYYLGGNLLEASLWQGALQSPDRPQGGFLPTSIYPLALALSIEDASRTTDLLAAPPLNHSKFRSQRSVPEVSGGLNTTQGLASAPTETHTKETQYVETRGEARSEVEEEGKEVLKGTGGTDLVRFLKSVSVHVLGHEIGHEGLGSTAGEWASESTISAAQFRMESNKARPPSGHHCAAVQRQGDVSRHILLFRLLCLARSEIEDVSGDHSRVPAITARRAGSGRRVRAHTCQAIRRDPGILQRRLQTQLDELILQPFEHAALTEAGSMRQHQMVIIIDGLDECNRVEDDDVPASDGSRKRRRTKEDEQIEVLSAILHAAQDPSFPFAIVIASRPELSIREFFRNTSAAQATRELFLDEEYDPGSDIRLFHYQVLAHPWVVVPRMRCPSAKAFEHRTKARILELPVRFQQAPGTRRSLEALDILYASVLKTCAEPSLSMKWVRAIRILGEGHAHGGLAFAVHMRAWLERSPGEEVYALGALSSLLYVPPRWDRGECYVFYHKWFVDLFEDEARCVGLDVSPEQAYDFIAQRYFEAMDNHLEVEKIPSDMMYYTLYYSPEGLDIFVFSSEEAFKSAEPAMLACDVRRWVQSFARVGTHAEAEEGRRHYSRFVIARMFCAVHFRALEGGHLGCAEGGWVGCSEPGRYVSGSVDTPGLD</sequence>
<dbReference type="OrthoDB" id="3228837at2759"/>
<evidence type="ECO:0008006" key="4">
    <source>
        <dbReference type="Google" id="ProtNLM"/>
    </source>
</evidence>
<feature type="region of interest" description="Disordered" evidence="1">
    <location>
        <begin position="83"/>
        <end position="134"/>
    </location>
</feature>
<evidence type="ECO:0000313" key="2">
    <source>
        <dbReference type="EMBL" id="KAF6755296.1"/>
    </source>
</evidence>
<evidence type="ECO:0000256" key="1">
    <source>
        <dbReference type="SAM" id="MobiDB-lite"/>
    </source>
</evidence>
<keyword evidence="3" id="KW-1185">Reference proteome</keyword>